<dbReference type="EC" id="2.7.4.7" evidence="8"/>
<evidence type="ECO:0000259" key="7">
    <source>
        <dbReference type="Pfam" id="PF00294"/>
    </source>
</evidence>
<evidence type="ECO:0000313" key="9">
    <source>
        <dbReference type="Proteomes" id="UP000678016"/>
    </source>
</evidence>
<protein>
    <submittedName>
        <fullName evidence="8">Bifunctional hydroxymethylpyrimidine kinase/phosphomethylpyrimidine kinase</fullName>
        <ecNumber evidence="8">2.7.1.49</ecNumber>
        <ecNumber evidence="8">2.7.4.7</ecNumber>
    </submittedName>
</protein>
<feature type="compositionally biased region" description="Basic and acidic residues" evidence="6">
    <location>
        <begin position="307"/>
        <end position="321"/>
    </location>
</feature>
<dbReference type="InterPro" id="IPR029056">
    <property type="entry name" value="Ribokinase-like"/>
</dbReference>
<evidence type="ECO:0000256" key="5">
    <source>
        <dbReference type="ARBA" id="ARBA00022840"/>
    </source>
</evidence>
<dbReference type="InterPro" id="IPR011611">
    <property type="entry name" value="PfkB_dom"/>
</dbReference>
<keyword evidence="9" id="KW-1185">Reference proteome</keyword>
<dbReference type="Gene3D" id="3.40.1190.20">
    <property type="match status" value="1"/>
</dbReference>
<reference evidence="9" key="1">
    <citation type="submission" date="2021-05" db="EMBL/GenBank/DDBJ databases">
        <title>Direct Submission.</title>
        <authorList>
            <person name="Li K."/>
            <person name="Gao J."/>
        </authorList>
    </citation>
    <scope>NUCLEOTIDE SEQUENCE [LARGE SCALE GENOMIC DNA]</scope>
    <source>
        <strain evidence="9">HDS12</strain>
    </source>
</reference>
<dbReference type="PANTHER" id="PTHR43085">
    <property type="entry name" value="HEXOKINASE FAMILY MEMBER"/>
    <property type="match status" value="1"/>
</dbReference>
<keyword evidence="5" id="KW-0067">ATP-binding</keyword>
<comment type="similarity">
    <text evidence="1">Belongs to the carbohydrate kinase PfkB family.</text>
</comment>
<dbReference type="Pfam" id="PF00294">
    <property type="entry name" value="PfkB"/>
    <property type="match status" value="1"/>
</dbReference>
<evidence type="ECO:0000313" key="8">
    <source>
        <dbReference type="EMBL" id="QUX30570.1"/>
    </source>
</evidence>
<feature type="region of interest" description="Disordered" evidence="6">
    <location>
        <begin position="299"/>
        <end position="321"/>
    </location>
</feature>
<dbReference type="Proteomes" id="UP000678016">
    <property type="component" value="Chromosome"/>
</dbReference>
<keyword evidence="4 8" id="KW-0418">Kinase</keyword>
<sequence>MSTHGLRDESGPLDVVVLGEVLLEVATDAPVAHGVPARLGVSGDALNVAAAASRAGARVGLAAVLTDDELGRAAADRVAELGVSTGMLRFRPGQQGVYLVHSDPEGERAFSYARAQSVGSTLSPEDLDEEAVGAAGAVVAGGIACAVSDSARRAVVAAARLARRFVFDPNHRPRLASREEGAATLAELARHAFLVTPSHPGETSALLDSATPAEAARRLLDAGARNVAVTCGSRGVHLATPREESWIDAVPAPRVLDQTGAGDVFVGTLTARLTLGDPLVEAARLAAAAASLSVGGRGGTGFLPTLEETRAHARGEKEATR</sequence>
<dbReference type="GO" id="GO:0008902">
    <property type="term" value="F:hydroxymethylpyrimidine kinase activity"/>
    <property type="evidence" value="ECO:0007669"/>
    <property type="project" value="UniProtKB-EC"/>
</dbReference>
<feature type="domain" description="Carbohydrate kinase PfkB" evidence="7">
    <location>
        <begin position="15"/>
        <end position="305"/>
    </location>
</feature>
<evidence type="ECO:0000256" key="2">
    <source>
        <dbReference type="ARBA" id="ARBA00022679"/>
    </source>
</evidence>
<evidence type="ECO:0000256" key="3">
    <source>
        <dbReference type="ARBA" id="ARBA00022741"/>
    </source>
</evidence>
<keyword evidence="3" id="KW-0547">Nucleotide-binding</keyword>
<keyword evidence="2 8" id="KW-0808">Transferase</keyword>
<name>A0ABX8C818_9ACTN</name>
<evidence type="ECO:0000256" key="1">
    <source>
        <dbReference type="ARBA" id="ARBA00010688"/>
    </source>
</evidence>
<proteinExistence type="inferred from homology"/>
<dbReference type="PANTHER" id="PTHR43085:SF1">
    <property type="entry name" value="PSEUDOURIDINE KINASE-RELATED"/>
    <property type="match status" value="1"/>
</dbReference>
<dbReference type="SUPFAM" id="SSF53613">
    <property type="entry name" value="Ribokinase-like"/>
    <property type="match status" value="1"/>
</dbReference>
<evidence type="ECO:0000256" key="6">
    <source>
        <dbReference type="SAM" id="MobiDB-lite"/>
    </source>
</evidence>
<dbReference type="InterPro" id="IPR050306">
    <property type="entry name" value="PfkB_Carbo_kinase"/>
</dbReference>
<evidence type="ECO:0000256" key="4">
    <source>
        <dbReference type="ARBA" id="ARBA00022777"/>
    </source>
</evidence>
<organism evidence="8 9">
    <name type="scientific">Nocardiopsis akebiae</name>
    <dbReference type="NCBI Taxonomy" id="2831968"/>
    <lineage>
        <taxon>Bacteria</taxon>
        <taxon>Bacillati</taxon>
        <taxon>Actinomycetota</taxon>
        <taxon>Actinomycetes</taxon>
        <taxon>Streptosporangiales</taxon>
        <taxon>Nocardiopsidaceae</taxon>
        <taxon>Nocardiopsis</taxon>
    </lineage>
</organism>
<dbReference type="EC" id="2.7.1.49" evidence="8"/>
<dbReference type="EMBL" id="CP074132">
    <property type="protein sequence ID" value="QUX30570.1"/>
    <property type="molecule type" value="Genomic_DNA"/>
</dbReference>
<accession>A0ABX8C818</accession>
<dbReference type="GO" id="GO:0008972">
    <property type="term" value="F:phosphomethylpyrimidine kinase activity"/>
    <property type="evidence" value="ECO:0007669"/>
    <property type="project" value="UniProtKB-EC"/>
</dbReference>
<gene>
    <name evidence="8" type="ORF">KGD83_08710</name>
</gene>
<dbReference type="RefSeq" id="WP_212643321.1">
    <property type="nucleotide sequence ID" value="NZ_CP074132.1"/>
</dbReference>